<comment type="function">
    <text evidence="6">Required for exosome-dependent processing of pre-rRNA and small nucleolar RNA (snRNA) precursors. Involved in processing of 35S pre-rRNA at the A0, A1 and A2 sites.</text>
</comment>
<dbReference type="Proteomes" id="UP000799772">
    <property type="component" value="Unassembled WGS sequence"/>
</dbReference>
<comment type="subcellular location">
    <subcellularLocation>
        <location evidence="1 6">Nucleus</location>
    </subcellularLocation>
</comment>
<feature type="region of interest" description="Disordered" evidence="7">
    <location>
        <begin position="117"/>
        <end position="276"/>
    </location>
</feature>
<dbReference type="AlphaFoldDB" id="A0A9P4IQK2"/>
<dbReference type="InterPro" id="IPR007146">
    <property type="entry name" value="Sas10/Utp3/C1D"/>
</dbReference>
<dbReference type="InterPro" id="IPR011082">
    <property type="entry name" value="Exosome-assoc_fac/DNA_repair"/>
</dbReference>
<evidence type="ECO:0000256" key="5">
    <source>
        <dbReference type="ARBA" id="ARBA00023242"/>
    </source>
</evidence>
<evidence type="ECO:0000313" key="9">
    <source>
        <dbReference type="Proteomes" id="UP000799772"/>
    </source>
</evidence>
<sequence length="276" mass="30325">MDQADLRPAIDELSSDISALMKALSPLLNAPLSTISSKLPLLDKAKLHVLITYAIESLLFSSLRLSGVDAKQHPVFKELVRVRQYFEKVKKAEEGPEKREQVLDKAAAGRFIRHALSGNEKLDRERAEGSARSVSEAMKQVPKPSGGGVPLPLDGASSSGYALSHSNTPAAAKKRKRSEGELEESSGNQSMPSDSKRLKKQAREEKRQAKRQAKEKEKDLAGLDDDVNEGPAAPEPAPEPELTRKQQKKQAAKQAKKQRKEEKKKKLAAQKEPKSP</sequence>
<evidence type="ECO:0000313" key="8">
    <source>
        <dbReference type="EMBL" id="KAF2103954.1"/>
    </source>
</evidence>
<dbReference type="EMBL" id="ML978121">
    <property type="protein sequence ID" value="KAF2103954.1"/>
    <property type="molecule type" value="Genomic_DNA"/>
</dbReference>
<dbReference type="GO" id="GO:0005730">
    <property type="term" value="C:nucleolus"/>
    <property type="evidence" value="ECO:0007669"/>
    <property type="project" value="TreeGrafter"/>
</dbReference>
<dbReference type="PANTHER" id="PTHR15341">
    <property type="entry name" value="SUN-COR STEROID HORMONE RECEPTOR CO-REPRESSOR"/>
    <property type="match status" value="1"/>
</dbReference>
<dbReference type="Pfam" id="PF04000">
    <property type="entry name" value="Sas10_Utp3"/>
    <property type="match status" value="1"/>
</dbReference>
<evidence type="ECO:0000256" key="7">
    <source>
        <dbReference type="SAM" id="MobiDB-lite"/>
    </source>
</evidence>
<dbReference type="GO" id="GO:0003677">
    <property type="term" value="F:DNA binding"/>
    <property type="evidence" value="ECO:0007669"/>
    <property type="project" value="TreeGrafter"/>
</dbReference>
<organism evidence="8 9">
    <name type="scientific">Rhizodiscina lignyota</name>
    <dbReference type="NCBI Taxonomy" id="1504668"/>
    <lineage>
        <taxon>Eukaryota</taxon>
        <taxon>Fungi</taxon>
        <taxon>Dikarya</taxon>
        <taxon>Ascomycota</taxon>
        <taxon>Pezizomycotina</taxon>
        <taxon>Dothideomycetes</taxon>
        <taxon>Pleosporomycetidae</taxon>
        <taxon>Aulographales</taxon>
        <taxon>Rhizodiscinaceae</taxon>
        <taxon>Rhizodiscina</taxon>
    </lineage>
</organism>
<gene>
    <name evidence="8" type="ORF">NA57DRAFT_70166</name>
</gene>
<comment type="caution">
    <text evidence="8">The sequence shown here is derived from an EMBL/GenBank/DDBJ whole genome shotgun (WGS) entry which is preliminary data.</text>
</comment>
<feature type="compositionally biased region" description="Polar residues" evidence="7">
    <location>
        <begin position="156"/>
        <end position="169"/>
    </location>
</feature>
<reference evidence="8" key="1">
    <citation type="journal article" date="2020" name="Stud. Mycol.">
        <title>101 Dothideomycetes genomes: a test case for predicting lifestyles and emergence of pathogens.</title>
        <authorList>
            <person name="Haridas S."/>
            <person name="Albert R."/>
            <person name="Binder M."/>
            <person name="Bloem J."/>
            <person name="Labutti K."/>
            <person name="Salamov A."/>
            <person name="Andreopoulos B."/>
            <person name="Baker S."/>
            <person name="Barry K."/>
            <person name="Bills G."/>
            <person name="Bluhm B."/>
            <person name="Cannon C."/>
            <person name="Castanera R."/>
            <person name="Culley D."/>
            <person name="Daum C."/>
            <person name="Ezra D."/>
            <person name="Gonzalez J."/>
            <person name="Henrissat B."/>
            <person name="Kuo A."/>
            <person name="Liang C."/>
            <person name="Lipzen A."/>
            <person name="Lutzoni F."/>
            <person name="Magnuson J."/>
            <person name="Mondo S."/>
            <person name="Nolan M."/>
            <person name="Ohm R."/>
            <person name="Pangilinan J."/>
            <person name="Park H.-J."/>
            <person name="Ramirez L."/>
            <person name="Alfaro M."/>
            <person name="Sun H."/>
            <person name="Tritt A."/>
            <person name="Yoshinaga Y."/>
            <person name="Zwiers L.-H."/>
            <person name="Turgeon B."/>
            <person name="Goodwin S."/>
            <person name="Spatafora J."/>
            <person name="Crous P."/>
            <person name="Grigoriev I."/>
        </authorList>
    </citation>
    <scope>NUCLEOTIDE SEQUENCE</scope>
    <source>
        <strain evidence="8">CBS 133067</strain>
    </source>
</reference>
<keyword evidence="3 6" id="KW-0698">rRNA processing</keyword>
<protein>
    <recommendedName>
        <fullName evidence="6">Exosome complex protein</fullName>
    </recommendedName>
</protein>
<dbReference type="GO" id="GO:0000460">
    <property type="term" value="P:maturation of 5.8S rRNA"/>
    <property type="evidence" value="ECO:0007669"/>
    <property type="project" value="TreeGrafter"/>
</dbReference>
<evidence type="ECO:0000256" key="4">
    <source>
        <dbReference type="ARBA" id="ARBA00022884"/>
    </source>
</evidence>
<proteinExistence type="inferred from homology"/>
<comment type="similarity">
    <text evidence="2 6">Belongs to the C1D family.</text>
</comment>
<feature type="compositionally biased region" description="Basic residues" evidence="7">
    <location>
        <begin position="245"/>
        <end position="268"/>
    </location>
</feature>
<feature type="compositionally biased region" description="Basic and acidic residues" evidence="7">
    <location>
        <begin position="201"/>
        <end position="221"/>
    </location>
</feature>
<keyword evidence="9" id="KW-1185">Reference proteome</keyword>
<evidence type="ECO:0000256" key="2">
    <source>
        <dbReference type="ARBA" id="ARBA00009154"/>
    </source>
</evidence>
<dbReference type="PANTHER" id="PTHR15341:SF3">
    <property type="entry name" value="NUCLEAR NUCLEIC ACID-BINDING PROTEIN C1D"/>
    <property type="match status" value="1"/>
</dbReference>
<evidence type="ECO:0000256" key="6">
    <source>
        <dbReference type="RuleBase" id="RU368003"/>
    </source>
</evidence>
<feature type="compositionally biased region" description="Basic and acidic residues" evidence="7">
    <location>
        <begin position="120"/>
        <end position="129"/>
    </location>
</feature>
<dbReference type="GO" id="GO:0000178">
    <property type="term" value="C:exosome (RNase complex)"/>
    <property type="evidence" value="ECO:0007669"/>
    <property type="project" value="TreeGrafter"/>
</dbReference>
<dbReference type="GO" id="GO:0010468">
    <property type="term" value="P:regulation of gene expression"/>
    <property type="evidence" value="ECO:0007669"/>
    <property type="project" value="TreeGrafter"/>
</dbReference>
<accession>A0A9P4IQK2</accession>
<evidence type="ECO:0000256" key="3">
    <source>
        <dbReference type="ARBA" id="ARBA00022552"/>
    </source>
</evidence>
<keyword evidence="4 6" id="KW-0694">RNA-binding</keyword>
<name>A0A9P4IQK2_9PEZI</name>
<dbReference type="OrthoDB" id="1421013at2759"/>
<evidence type="ECO:0000256" key="1">
    <source>
        <dbReference type="ARBA" id="ARBA00004123"/>
    </source>
</evidence>
<dbReference type="GO" id="GO:0003723">
    <property type="term" value="F:RNA binding"/>
    <property type="evidence" value="ECO:0007669"/>
    <property type="project" value="UniProtKB-UniRule"/>
</dbReference>
<keyword evidence="5 6" id="KW-0539">Nucleus</keyword>